<dbReference type="EMBL" id="JADQDQ010000021">
    <property type="protein sequence ID" value="MBF9239907.1"/>
    <property type="molecule type" value="Genomic_DNA"/>
</dbReference>
<sequence length="437" mass="47771">MTQTLRCVVLLLLWLVAAPSRGQGHASFVTADIDRFWQAYDRIVTTKDSAQQYAYLNTLFLQPGSPGLQALRQARTYTAQSYVEAINRYPRFWQSVRPNTARAPALARKAAAQVRHLRRLYPDLRMATTYFTMGAFRTGGTAAGNMVLLGSELALADATTNTTEFGPDLAPLKAHIAAKTEADVLFTVVHEYVHTQQKTTLGNTLLAQCVLEGVAEFVAVTATGHRSTLPALAYGAANAAKVKQRFGAHLLNPSPGFWLYSNEPNEFDTRDLGYYVGYALCQGYYERAGDKKGAIKTMIELDYNDEAALLAFVDQAGYFSQASAQLKAGFGAGRPRVLGFTRGAGPAAVTPGRSTITLTFSSPMDPQYRNFELGPLGVDHLLRVQRFLGFSADGTTATVEVVVQPNRHYQLLVGDGFRSRDGRSLQPFLIDFTSAAN</sequence>
<organism evidence="2 3">
    <name type="scientific">Hymenobacter jeongseonensis</name>
    <dbReference type="NCBI Taxonomy" id="2791027"/>
    <lineage>
        <taxon>Bacteria</taxon>
        <taxon>Pseudomonadati</taxon>
        <taxon>Bacteroidota</taxon>
        <taxon>Cytophagia</taxon>
        <taxon>Cytophagales</taxon>
        <taxon>Hymenobacteraceae</taxon>
        <taxon>Hymenobacter</taxon>
    </lineage>
</organism>
<protein>
    <recommendedName>
        <fullName evidence="4">SbsA Ig-like domain-containing protein</fullName>
    </recommendedName>
</protein>
<evidence type="ECO:0000256" key="1">
    <source>
        <dbReference type="SAM" id="SignalP"/>
    </source>
</evidence>
<reference evidence="2 3" key="1">
    <citation type="submission" date="2020-11" db="EMBL/GenBank/DDBJ databases">
        <authorList>
            <person name="Kim M.K."/>
        </authorList>
    </citation>
    <scope>NUCLEOTIDE SEQUENCE [LARGE SCALE GENOMIC DNA]</scope>
    <source>
        <strain evidence="2 3">BT683</strain>
    </source>
</reference>
<proteinExistence type="predicted"/>
<gene>
    <name evidence="2" type="ORF">I2I05_21120</name>
</gene>
<keyword evidence="1" id="KW-0732">Signal</keyword>
<keyword evidence="3" id="KW-1185">Reference proteome</keyword>
<dbReference type="RefSeq" id="WP_196284258.1">
    <property type="nucleotide sequence ID" value="NZ_JADQDQ010000021.1"/>
</dbReference>
<name>A0ABS0INY7_9BACT</name>
<feature type="signal peptide" evidence="1">
    <location>
        <begin position="1"/>
        <end position="22"/>
    </location>
</feature>
<evidence type="ECO:0000313" key="2">
    <source>
        <dbReference type="EMBL" id="MBF9239907.1"/>
    </source>
</evidence>
<dbReference type="Proteomes" id="UP000597617">
    <property type="component" value="Unassembled WGS sequence"/>
</dbReference>
<accession>A0ABS0INY7</accession>
<evidence type="ECO:0000313" key="3">
    <source>
        <dbReference type="Proteomes" id="UP000597617"/>
    </source>
</evidence>
<comment type="caution">
    <text evidence="2">The sequence shown here is derived from an EMBL/GenBank/DDBJ whole genome shotgun (WGS) entry which is preliminary data.</text>
</comment>
<evidence type="ECO:0008006" key="4">
    <source>
        <dbReference type="Google" id="ProtNLM"/>
    </source>
</evidence>
<feature type="chain" id="PRO_5045247114" description="SbsA Ig-like domain-containing protein" evidence="1">
    <location>
        <begin position="23"/>
        <end position="437"/>
    </location>
</feature>